<dbReference type="AlphaFoldDB" id="A0A0G0M1W2"/>
<gene>
    <name evidence="1" type="ORF">UT18_C0011G0021</name>
</gene>
<proteinExistence type="predicted"/>
<organism evidence="1 2">
    <name type="scientific">candidate division CPR2 bacterium GW2011_GWC2_39_10</name>
    <dbReference type="NCBI Taxonomy" id="1618345"/>
    <lineage>
        <taxon>Bacteria</taxon>
        <taxon>Bacteria division CPR2</taxon>
    </lineage>
</organism>
<evidence type="ECO:0000313" key="2">
    <source>
        <dbReference type="Proteomes" id="UP000034207"/>
    </source>
</evidence>
<reference evidence="1 2" key="1">
    <citation type="journal article" date="2015" name="Nature">
        <title>rRNA introns, odd ribosomes, and small enigmatic genomes across a large radiation of phyla.</title>
        <authorList>
            <person name="Brown C.T."/>
            <person name="Hug L.A."/>
            <person name="Thomas B.C."/>
            <person name="Sharon I."/>
            <person name="Castelle C.J."/>
            <person name="Singh A."/>
            <person name="Wilkins M.J."/>
            <person name="Williams K.H."/>
            <person name="Banfield J.F."/>
        </authorList>
    </citation>
    <scope>NUCLEOTIDE SEQUENCE [LARGE SCALE GENOMIC DNA]</scope>
</reference>
<evidence type="ECO:0000313" key="1">
    <source>
        <dbReference type="EMBL" id="KKQ94315.1"/>
    </source>
</evidence>
<accession>A0A0G0M1W2</accession>
<sequence length="108" mass="12263">MSTDMNKDPRWQGLARAFIDFQNGVTPLIQKALEDPKADIIELNQNVQNLSIMHEDQPKGKNESYALVIFAPEIAAGDLQSYALNCKIGIKNINTQEIEERRMFPVIF</sequence>
<name>A0A0G0M1W2_UNCC2</name>
<protein>
    <submittedName>
        <fullName evidence="1">Uncharacterized protein</fullName>
    </submittedName>
</protein>
<dbReference type="EMBL" id="LBVV01000011">
    <property type="protein sequence ID" value="KKQ94315.1"/>
    <property type="molecule type" value="Genomic_DNA"/>
</dbReference>
<comment type="caution">
    <text evidence="1">The sequence shown here is derived from an EMBL/GenBank/DDBJ whole genome shotgun (WGS) entry which is preliminary data.</text>
</comment>
<dbReference type="Proteomes" id="UP000034207">
    <property type="component" value="Unassembled WGS sequence"/>
</dbReference>